<name>A0A0J7XLZ4_9SPHN</name>
<dbReference type="STRING" id="1420583.V473_22165"/>
<dbReference type="AlphaFoldDB" id="A0A0J7XLZ4"/>
<comment type="caution">
    <text evidence="2">The sequence shown here is derived from an EMBL/GenBank/DDBJ whole genome shotgun (WGS) entry which is preliminary data.</text>
</comment>
<evidence type="ECO:0000256" key="1">
    <source>
        <dbReference type="SAM" id="Phobius"/>
    </source>
</evidence>
<accession>A0A0J7XLZ4</accession>
<dbReference type="EMBL" id="JACT01000007">
    <property type="protein sequence ID" value="KMS52113.1"/>
    <property type="molecule type" value="Genomic_DNA"/>
</dbReference>
<keyword evidence="1" id="KW-1133">Transmembrane helix</keyword>
<organism evidence="2 3">
    <name type="scientific">Sphingobium cupriresistens LL01</name>
    <dbReference type="NCBI Taxonomy" id="1420583"/>
    <lineage>
        <taxon>Bacteria</taxon>
        <taxon>Pseudomonadati</taxon>
        <taxon>Pseudomonadota</taxon>
        <taxon>Alphaproteobacteria</taxon>
        <taxon>Sphingomonadales</taxon>
        <taxon>Sphingomonadaceae</taxon>
        <taxon>Sphingobium</taxon>
    </lineage>
</organism>
<gene>
    <name evidence="2" type="ORF">V473_22165</name>
</gene>
<reference evidence="2 3" key="1">
    <citation type="journal article" date="2015" name="G3 (Bethesda)">
        <title>Insights into Ongoing Evolution of the Hexachlorocyclohexane Catabolic Pathway from Comparative Genomics of Ten Sphingomonadaceae Strains.</title>
        <authorList>
            <person name="Pearce S.L."/>
            <person name="Oakeshott J.G."/>
            <person name="Pandey G."/>
        </authorList>
    </citation>
    <scope>NUCLEOTIDE SEQUENCE [LARGE SCALE GENOMIC DNA]</scope>
    <source>
        <strain evidence="2 3">LL01</strain>
    </source>
</reference>
<dbReference type="Proteomes" id="UP000052232">
    <property type="component" value="Unassembled WGS sequence"/>
</dbReference>
<keyword evidence="1" id="KW-0812">Transmembrane</keyword>
<evidence type="ECO:0000313" key="3">
    <source>
        <dbReference type="Proteomes" id="UP000052232"/>
    </source>
</evidence>
<keyword evidence="1" id="KW-0472">Membrane</keyword>
<feature type="transmembrane region" description="Helical" evidence="1">
    <location>
        <begin position="50"/>
        <end position="70"/>
    </location>
</feature>
<protein>
    <submittedName>
        <fullName evidence="2">Uncharacterized protein</fullName>
    </submittedName>
</protein>
<dbReference type="PATRIC" id="fig|1420583.3.peg.4246"/>
<sequence>MRMETMMTDLDQLLGTVRAMPTDARLADMDVAVMGGLAERRDRMTARRSLALAGLLAIGIGWAGSIVPSAPAQAAPMPIGMSDYAPSRLLGQ</sequence>
<keyword evidence="3" id="KW-1185">Reference proteome</keyword>
<proteinExistence type="predicted"/>
<evidence type="ECO:0000313" key="2">
    <source>
        <dbReference type="EMBL" id="KMS52113.1"/>
    </source>
</evidence>